<organism evidence="2 3">
    <name type="scientific">Ignelater luminosus</name>
    <name type="common">Cucubano</name>
    <name type="synonym">Pyrophorus luminosus</name>
    <dbReference type="NCBI Taxonomy" id="2038154"/>
    <lineage>
        <taxon>Eukaryota</taxon>
        <taxon>Metazoa</taxon>
        <taxon>Ecdysozoa</taxon>
        <taxon>Arthropoda</taxon>
        <taxon>Hexapoda</taxon>
        <taxon>Insecta</taxon>
        <taxon>Pterygota</taxon>
        <taxon>Neoptera</taxon>
        <taxon>Endopterygota</taxon>
        <taxon>Coleoptera</taxon>
        <taxon>Polyphaga</taxon>
        <taxon>Elateriformia</taxon>
        <taxon>Elateroidea</taxon>
        <taxon>Elateridae</taxon>
        <taxon>Agrypninae</taxon>
        <taxon>Pyrophorini</taxon>
        <taxon>Ignelater</taxon>
    </lineage>
</organism>
<comment type="caution">
    <text evidence="2">The sequence shown here is derived from an EMBL/GenBank/DDBJ whole genome shotgun (WGS) entry which is preliminary data.</text>
</comment>
<feature type="compositionally biased region" description="Polar residues" evidence="1">
    <location>
        <begin position="85"/>
        <end position="109"/>
    </location>
</feature>
<evidence type="ECO:0000313" key="2">
    <source>
        <dbReference type="EMBL" id="KAF2880070.1"/>
    </source>
</evidence>
<feature type="compositionally biased region" description="Basic and acidic residues" evidence="1">
    <location>
        <begin position="61"/>
        <end position="73"/>
    </location>
</feature>
<accession>A0A8K0C437</accession>
<keyword evidence="3" id="KW-1185">Reference proteome</keyword>
<feature type="region of interest" description="Disordered" evidence="1">
    <location>
        <begin position="61"/>
        <end position="118"/>
    </location>
</feature>
<evidence type="ECO:0000313" key="3">
    <source>
        <dbReference type="Proteomes" id="UP000801492"/>
    </source>
</evidence>
<dbReference type="EMBL" id="VTPC01091032">
    <property type="protein sequence ID" value="KAF2880070.1"/>
    <property type="molecule type" value="Genomic_DNA"/>
</dbReference>
<dbReference type="Proteomes" id="UP000801492">
    <property type="component" value="Unassembled WGS sequence"/>
</dbReference>
<protein>
    <submittedName>
        <fullName evidence="2">Uncharacterized protein</fullName>
    </submittedName>
</protein>
<name>A0A8K0C437_IGNLU</name>
<dbReference type="AlphaFoldDB" id="A0A8K0C437"/>
<dbReference type="OrthoDB" id="6780107at2759"/>
<gene>
    <name evidence="2" type="ORF">ILUMI_26106</name>
</gene>
<reference evidence="2" key="1">
    <citation type="submission" date="2019-08" db="EMBL/GenBank/DDBJ databases">
        <title>The genome of the North American firefly Photinus pyralis.</title>
        <authorList>
            <consortium name="Photinus pyralis genome working group"/>
            <person name="Fallon T.R."/>
            <person name="Sander Lower S.E."/>
            <person name="Weng J.-K."/>
        </authorList>
    </citation>
    <scope>NUCLEOTIDE SEQUENCE</scope>
    <source>
        <strain evidence="2">TRF0915ILg1</strain>
        <tissue evidence="2">Whole body</tissue>
    </source>
</reference>
<sequence length="118" mass="13389">MTAVYLGNRTLGNTAEKKTAYELFFAKRPNVRNLKLYRFEIYVGIPEAERTSKLNPKVEKEIPAISQTREDTKNTQVKEAVEGAQGTSPDESETLTFHNNTQDTSATPSRNRRILRLS</sequence>
<evidence type="ECO:0000256" key="1">
    <source>
        <dbReference type="SAM" id="MobiDB-lite"/>
    </source>
</evidence>
<proteinExistence type="predicted"/>